<reference evidence="7" key="1">
    <citation type="journal article" date="2012" name="BMC Genomics">
        <title>Genome sequence of the necrotrophic fungus Penicillium digitatum, the main postharvest pathogen of citrus.</title>
        <authorList>
            <person name="Marcet-Houben M."/>
            <person name="Ballester A.-R."/>
            <person name="de la Fuente B."/>
            <person name="Harries E."/>
            <person name="Marcos J.F."/>
            <person name="Gonzalez-Candelas L."/>
            <person name="Gabaldon T."/>
        </authorList>
    </citation>
    <scope>NUCLEOTIDE SEQUENCE [LARGE SCALE GENOMIC DNA]</scope>
    <source>
        <strain evidence="7">PHI26 / CECT 20796</strain>
    </source>
</reference>
<comment type="caution">
    <text evidence="6">The sequence shown here is derived from an EMBL/GenBank/DDBJ whole genome shotgun (WGS) entry which is preliminary data.</text>
</comment>
<dbReference type="SUPFAM" id="SSF57701">
    <property type="entry name" value="Zn2/Cys6 DNA-binding domain"/>
    <property type="match status" value="1"/>
</dbReference>
<dbReference type="Pfam" id="PF11951">
    <property type="entry name" value="Fungal_trans_2"/>
    <property type="match status" value="1"/>
</dbReference>
<dbReference type="EMBL" id="AKCT01000175">
    <property type="protein sequence ID" value="EKV12630.1"/>
    <property type="molecule type" value="Genomic_DNA"/>
</dbReference>
<protein>
    <submittedName>
        <fullName evidence="6">C6 transcription factor, putative</fullName>
    </submittedName>
</protein>
<name>K9FSI3_PEND2</name>
<feature type="domain" description="Zn(2)-C6 fungal-type" evidence="5">
    <location>
        <begin position="13"/>
        <end position="43"/>
    </location>
</feature>
<dbReference type="GO" id="GO:0008270">
    <property type="term" value="F:zinc ion binding"/>
    <property type="evidence" value="ECO:0007669"/>
    <property type="project" value="InterPro"/>
</dbReference>
<keyword evidence="1" id="KW-0805">Transcription regulation</keyword>
<dbReference type="PANTHER" id="PTHR47784">
    <property type="entry name" value="STEROL UPTAKE CONTROL PROTEIN 2"/>
    <property type="match status" value="1"/>
</dbReference>
<dbReference type="InterPro" id="IPR012337">
    <property type="entry name" value="RNaseH-like_sf"/>
</dbReference>
<dbReference type="PROSITE" id="PS00463">
    <property type="entry name" value="ZN2_CY6_FUNGAL_1"/>
    <property type="match status" value="1"/>
</dbReference>
<evidence type="ECO:0000256" key="1">
    <source>
        <dbReference type="ARBA" id="ARBA00023015"/>
    </source>
</evidence>
<keyword evidence="3" id="KW-0804">Transcription</keyword>
<dbReference type="Gene3D" id="4.10.240.10">
    <property type="entry name" value="Zn(2)-C6 fungal-type DNA-binding domain"/>
    <property type="match status" value="1"/>
</dbReference>
<accession>K9FSI3</accession>
<dbReference type="SUPFAM" id="SSF53098">
    <property type="entry name" value="Ribonuclease H-like"/>
    <property type="match status" value="1"/>
</dbReference>
<organism evidence="6 7">
    <name type="scientific">Penicillium digitatum (strain PHI26 / CECT 20796)</name>
    <name type="common">Green mold</name>
    <dbReference type="NCBI Taxonomy" id="1170229"/>
    <lineage>
        <taxon>Eukaryota</taxon>
        <taxon>Fungi</taxon>
        <taxon>Dikarya</taxon>
        <taxon>Ascomycota</taxon>
        <taxon>Pezizomycotina</taxon>
        <taxon>Eurotiomycetes</taxon>
        <taxon>Eurotiomycetidae</taxon>
        <taxon>Eurotiales</taxon>
        <taxon>Aspergillaceae</taxon>
        <taxon>Penicillium</taxon>
    </lineage>
</organism>
<dbReference type="PROSITE" id="PS50048">
    <property type="entry name" value="ZN2_CY6_FUNGAL_2"/>
    <property type="match status" value="1"/>
</dbReference>
<dbReference type="STRING" id="1170229.K9FSI3"/>
<evidence type="ECO:0000313" key="7">
    <source>
        <dbReference type="Proteomes" id="UP000009882"/>
    </source>
</evidence>
<dbReference type="Pfam" id="PF00172">
    <property type="entry name" value="Zn_clus"/>
    <property type="match status" value="1"/>
</dbReference>
<dbReference type="CDD" id="cd00067">
    <property type="entry name" value="GAL4"/>
    <property type="match status" value="1"/>
</dbReference>
<dbReference type="InterPro" id="IPR021858">
    <property type="entry name" value="Fun_TF"/>
</dbReference>
<dbReference type="GO" id="GO:0003677">
    <property type="term" value="F:DNA binding"/>
    <property type="evidence" value="ECO:0007669"/>
    <property type="project" value="UniProtKB-KW"/>
</dbReference>
<keyword evidence="4" id="KW-0539">Nucleus</keyword>
<gene>
    <name evidence="6" type="ORF">PDIG_42310</name>
</gene>
<keyword evidence="7" id="KW-1185">Reference proteome</keyword>
<dbReference type="SMART" id="SM00066">
    <property type="entry name" value="GAL4"/>
    <property type="match status" value="1"/>
</dbReference>
<sequence>MPPLRAHKKSRNGCDQCRSRRVKCDEQGPPCSNCTTRELKCTYLKVAAARRATAHLTPPSSASDVSRSLDGHGSPVAATPGLAVATTVPVSAPAQANSFGIDNLELMHKFSTDTYKSLCISDSEIIIWQITVPTLAFKHDYLMSGILALASMHVATTCEPSEAAPMYYETGLQYYNRSLTPFRNAIDSISPQNCDAVFAHSIVMIAISIASPRLTATKDECSSITENIVILFELLQGVKKILQVSKSWIKLELFSQGEFWKNTPTELDPDTEAALTHLAALNDQVMIGIYLEQHRINKIVIAHLRHCYAKFVRSADPAPVLAWLAAVDKDFVDSQYILTRIYDHIRAIRSRNQVQQEPTRVTIRWIPAHVGVSGNEYADTEAKGAALLGAGIGTTTGSGDPGRPTIRLAAAAKRAVRQRVRERWERQWERETTSAPTKRLVQAPNKKTLRLYEGLSKPQCAILIQMRTMRIGLRHFLFKIKAAETDRCLCDEGSQTPKHILMQCPRYTIPRTKLWKQLRDIGINEMDYDKIVSNPQATRYVVNFMHQTGLLQQFRHARIEDDDEPVGLTAMDLGVEDDG</sequence>
<dbReference type="InParanoid" id="K9FSI3"/>
<keyword evidence="2" id="KW-0238">DNA-binding</keyword>
<dbReference type="AlphaFoldDB" id="K9FSI3"/>
<dbReference type="InterPro" id="IPR053157">
    <property type="entry name" value="Sterol_Uptake_Regulator"/>
</dbReference>
<evidence type="ECO:0000256" key="4">
    <source>
        <dbReference type="ARBA" id="ARBA00023242"/>
    </source>
</evidence>
<evidence type="ECO:0000259" key="5">
    <source>
        <dbReference type="PROSITE" id="PS50048"/>
    </source>
</evidence>
<dbReference type="GO" id="GO:0001228">
    <property type="term" value="F:DNA-binding transcription activator activity, RNA polymerase II-specific"/>
    <property type="evidence" value="ECO:0007669"/>
    <property type="project" value="TreeGrafter"/>
</dbReference>
<evidence type="ECO:0000256" key="2">
    <source>
        <dbReference type="ARBA" id="ARBA00023125"/>
    </source>
</evidence>
<evidence type="ECO:0000256" key="3">
    <source>
        <dbReference type="ARBA" id="ARBA00023163"/>
    </source>
</evidence>
<dbReference type="eggNOG" id="ENOG502SNX9">
    <property type="taxonomic scope" value="Eukaryota"/>
</dbReference>
<dbReference type="Proteomes" id="UP000009882">
    <property type="component" value="Unassembled WGS sequence"/>
</dbReference>
<dbReference type="PANTHER" id="PTHR47784:SF10">
    <property type="entry name" value="TRANSCRIPTION FACTOR, PUTATIVE (AFU_ORTHOLOGUE AFUA_6G14150)-RELATED"/>
    <property type="match status" value="1"/>
</dbReference>
<dbReference type="InterPro" id="IPR001138">
    <property type="entry name" value="Zn2Cys6_DnaBD"/>
</dbReference>
<proteinExistence type="predicted"/>
<dbReference type="HOGENOM" id="CLU_470991_0_0_1"/>
<dbReference type="InterPro" id="IPR036397">
    <property type="entry name" value="RNaseH_sf"/>
</dbReference>
<dbReference type="OrthoDB" id="5295362at2759"/>
<dbReference type="Gene3D" id="3.30.420.10">
    <property type="entry name" value="Ribonuclease H-like superfamily/Ribonuclease H"/>
    <property type="match status" value="1"/>
</dbReference>
<dbReference type="InterPro" id="IPR036864">
    <property type="entry name" value="Zn2-C6_fun-type_DNA-bd_sf"/>
</dbReference>
<evidence type="ECO:0000313" key="6">
    <source>
        <dbReference type="EMBL" id="EKV12630.1"/>
    </source>
</evidence>